<dbReference type="Proteomes" id="UP000594015">
    <property type="component" value="Chromosome"/>
</dbReference>
<evidence type="ECO:0000313" key="1">
    <source>
        <dbReference type="EMBL" id="QOZ66932.1"/>
    </source>
</evidence>
<dbReference type="AlphaFoldDB" id="A0AAE7NL45"/>
<name>A0AAE7NL45_9BRAD</name>
<dbReference type="InterPro" id="IPR029044">
    <property type="entry name" value="Nucleotide-diphossugar_trans"/>
</dbReference>
<proteinExistence type="predicted"/>
<evidence type="ECO:0000313" key="2">
    <source>
        <dbReference type="Proteomes" id="UP000594015"/>
    </source>
</evidence>
<gene>
    <name evidence="1" type="ORF">WN72_11875</name>
</gene>
<organism evidence="1 2">
    <name type="scientific">Bradyrhizobium arachidis</name>
    <dbReference type="NCBI Taxonomy" id="858423"/>
    <lineage>
        <taxon>Bacteria</taxon>
        <taxon>Pseudomonadati</taxon>
        <taxon>Pseudomonadota</taxon>
        <taxon>Alphaproteobacteria</taxon>
        <taxon>Hyphomicrobiales</taxon>
        <taxon>Nitrobacteraceae</taxon>
        <taxon>Bradyrhizobium</taxon>
    </lineage>
</organism>
<sequence length="310" mass="35376">MAIGARDYINQAYYLGLSLKANMPGYPIAVVTDDETGRLASIYDHIVPARRSLGRGVRQKMYIDQYTPFEETLFIDADCIAARSFERELDEVRRFDFTPVVQRHLRPGDGDEYFLDLPGLMKRMDLRVLPKFNGGVYFFRRSAVSNGVFEAARRIQSEPAEFGLKAFDATGPGDEPAYALAMARYDISGYEDQGCLMRTPVGLRGKLSIDPVQGECNFVRAEGRVTPAICHFAGDYRFMPEYYCARVALERRCPVEAVPFYLRGLIRVELARQRLARRVRWLRGSVERRLGLIFTTMGLRTLSKEPVIRR</sequence>
<protein>
    <submittedName>
        <fullName evidence="1">Uncharacterized protein</fullName>
    </submittedName>
</protein>
<dbReference type="SUPFAM" id="SSF53448">
    <property type="entry name" value="Nucleotide-diphospho-sugar transferases"/>
    <property type="match status" value="1"/>
</dbReference>
<reference evidence="1 2" key="1">
    <citation type="submission" date="2018-06" db="EMBL/GenBank/DDBJ databases">
        <title>Comparative genomics of Bradyrhizobium nodulating Arachidis hypogaea.</title>
        <authorList>
            <person name="Li Y."/>
        </authorList>
    </citation>
    <scope>NUCLEOTIDE SEQUENCE [LARGE SCALE GENOMIC DNA]</scope>
    <source>
        <strain evidence="1 2">CCBAU 051107</strain>
    </source>
</reference>
<dbReference type="KEGG" id="barh:WN72_11875"/>
<dbReference type="EMBL" id="CP030050">
    <property type="protein sequence ID" value="QOZ66932.1"/>
    <property type="molecule type" value="Genomic_DNA"/>
</dbReference>
<accession>A0AAE7NL45</accession>